<reference evidence="2" key="1">
    <citation type="submission" date="2021-01" db="EMBL/GenBank/DDBJ databases">
        <title>Genome public.</title>
        <authorList>
            <person name="Liu C."/>
            <person name="Sun Q."/>
        </authorList>
    </citation>
    <scope>NUCLEOTIDE SEQUENCE</scope>
    <source>
        <strain evidence="2">YIM B02565</strain>
    </source>
</reference>
<dbReference type="InterPro" id="IPR027417">
    <property type="entry name" value="P-loop_NTPase"/>
</dbReference>
<dbReference type="EMBL" id="JAESWA010000023">
    <property type="protein sequence ID" value="MBL4933309.1"/>
    <property type="molecule type" value="Genomic_DNA"/>
</dbReference>
<dbReference type="PANTHER" id="PTHR40072:SF1">
    <property type="entry name" value="MOLYBDOPTERIN-GUANINE DINUCLEOTIDE BIOSYNTHESIS ADAPTER PROTEIN"/>
    <property type="match status" value="1"/>
</dbReference>
<dbReference type="CDD" id="cd03116">
    <property type="entry name" value="MobB"/>
    <property type="match status" value="1"/>
</dbReference>
<dbReference type="Gene3D" id="3.40.50.300">
    <property type="entry name" value="P-loop containing nucleotide triphosphate hydrolases"/>
    <property type="match status" value="1"/>
</dbReference>
<gene>
    <name evidence="2" type="primary">mobB</name>
    <name evidence="2" type="ORF">JK634_15955</name>
</gene>
<accession>A0A937FGE3</accession>
<dbReference type="InterPro" id="IPR004435">
    <property type="entry name" value="MobB_dom"/>
</dbReference>
<proteinExistence type="predicted"/>
<keyword evidence="3" id="KW-1185">Reference proteome</keyword>
<dbReference type="PANTHER" id="PTHR40072">
    <property type="entry name" value="MOLYBDOPTERIN-GUANINE DINUCLEOTIDE BIOSYNTHESIS ADAPTER PROTEIN-RELATED"/>
    <property type="match status" value="1"/>
</dbReference>
<dbReference type="Pfam" id="PF03205">
    <property type="entry name" value="MobB"/>
    <property type="match status" value="1"/>
</dbReference>
<organism evidence="2 3">
    <name type="scientific">Clostridium paridis</name>
    <dbReference type="NCBI Taxonomy" id="2803863"/>
    <lineage>
        <taxon>Bacteria</taxon>
        <taxon>Bacillati</taxon>
        <taxon>Bacillota</taxon>
        <taxon>Clostridia</taxon>
        <taxon>Eubacteriales</taxon>
        <taxon>Clostridiaceae</taxon>
        <taxon>Clostridium</taxon>
    </lineage>
</organism>
<feature type="domain" description="Molybdopterin-guanine dinucleotide biosynthesis protein B (MobB)" evidence="1">
    <location>
        <begin position="4"/>
        <end position="130"/>
    </location>
</feature>
<dbReference type="InterPro" id="IPR052539">
    <property type="entry name" value="MGD_biosynthesis_adapter"/>
</dbReference>
<sequence>MIPVVSIVGYSNSGKTTLIEKIIPLLKVKGYKIGTIKHDAHEFEIDHQGKDTWRMRRAGADVVTISSEIQMAMIKTVYAEENIDEIVKQLFKDVHLVITEGYKASDKPKIEVIRFKNPLIMPENNLIGIVDNTSVGEVITLPKEYKNINKFKIDDVNSITDFIEERFLSNVEL</sequence>
<dbReference type="SUPFAM" id="SSF52540">
    <property type="entry name" value="P-loop containing nucleoside triphosphate hydrolases"/>
    <property type="match status" value="1"/>
</dbReference>
<dbReference type="Proteomes" id="UP000623681">
    <property type="component" value="Unassembled WGS sequence"/>
</dbReference>
<protein>
    <submittedName>
        <fullName evidence="2">Molybdopterin-guanine dinucleotide biosynthesis protein B</fullName>
    </submittedName>
</protein>
<evidence type="ECO:0000313" key="2">
    <source>
        <dbReference type="EMBL" id="MBL4933309.1"/>
    </source>
</evidence>
<dbReference type="AlphaFoldDB" id="A0A937FGE3"/>
<evidence type="ECO:0000313" key="3">
    <source>
        <dbReference type="Proteomes" id="UP000623681"/>
    </source>
</evidence>
<dbReference type="GO" id="GO:0006777">
    <property type="term" value="P:Mo-molybdopterin cofactor biosynthetic process"/>
    <property type="evidence" value="ECO:0007669"/>
    <property type="project" value="InterPro"/>
</dbReference>
<dbReference type="GO" id="GO:0005525">
    <property type="term" value="F:GTP binding"/>
    <property type="evidence" value="ECO:0007669"/>
    <property type="project" value="InterPro"/>
</dbReference>
<dbReference type="NCBIfam" id="TIGR00176">
    <property type="entry name" value="mobB"/>
    <property type="match status" value="1"/>
</dbReference>
<dbReference type="RefSeq" id="WP_202768726.1">
    <property type="nucleotide sequence ID" value="NZ_JAESWA010000023.1"/>
</dbReference>
<comment type="caution">
    <text evidence="2">The sequence shown here is derived from an EMBL/GenBank/DDBJ whole genome shotgun (WGS) entry which is preliminary data.</text>
</comment>
<evidence type="ECO:0000259" key="1">
    <source>
        <dbReference type="Pfam" id="PF03205"/>
    </source>
</evidence>
<name>A0A937FGE3_9CLOT</name>